<feature type="binding site" evidence="8">
    <location>
        <position position="54"/>
    </location>
    <ligand>
        <name>[4Fe-4S] cluster</name>
        <dbReference type="ChEBI" id="CHEBI:49883"/>
        <label>1</label>
    </ligand>
</feature>
<dbReference type="HAMAP" id="MF_02040">
    <property type="entry name" value="Mrp_NBP35"/>
    <property type="match status" value="1"/>
</dbReference>
<feature type="binding site" evidence="8">
    <location>
        <begin position="85"/>
        <end position="92"/>
    </location>
    <ligand>
        <name>ATP</name>
        <dbReference type="ChEBI" id="CHEBI:30616"/>
    </ligand>
</feature>
<dbReference type="Pfam" id="PF10609">
    <property type="entry name" value="ParA"/>
    <property type="match status" value="1"/>
</dbReference>
<dbReference type="GO" id="GO:0005524">
    <property type="term" value="F:ATP binding"/>
    <property type="evidence" value="ECO:0007669"/>
    <property type="project" value="UniProtKB-KW"/>
</dbReference>
<dbReference type="GO" id="GO:0051539">
    <property type="term" value="F:4 iron, 4 sulfur cluster binding"/>
    <property type="evidence" value="ECO:0007669"/>
    <property type="project" value="UniProtKB-UniRule"/>
</dbReference>
<comment type="subunit">
    <text evidence="8">Heterotetramer of 2 NUBP1 and 2 NUBP2 chains.</text>
</comment>
<comment type="subcellular location">
    <subcellularLocation>
        <location evidence="8">Cytoplasm</location>
    </subcellularLocation>
</comment>
<dbReference type="FunFam" id="3.40.50.300:FF:001119">
    <property type="entry name" value="Iron-sulfur cluster carrier protein"/>
    <property type="match status" value="1"/>
</dbReference>
<dbReference type="Gene3D" id="3.40.50.300">
    <property type="entry name" value="P-loop containing nucleotide triphosphate hydrolases"/>
    <property type="match status" value="1"/>
</dbReference>
<comment type="similarity">
    <text evidence="8">Belongs to the Mrp/NBP35 ATP-binding proteins family. NUBP1/NBP35 subfamily.</text>
</comment>
<dbReference type="GO" id="GO:0016226">
    <property type="term" value="P:iron-sulfur cluster assembly"/>
    <property type="evidence" value="ECO:0007669"/>
    <property type="project" value="UniProtKB-UniRule"/>
</dbReference>
<dbReference type="InterPro" id="IPR027417">
    <property type="entry name" value="P-loop_NTPase"/>
</dbReference>
<feature type="binding site" evidence="8">
    <location>
        <position position="261"/>
    </location>
    <ligand>
        <name>[4Fe-4S] cluster</name>
        <dbReference type="ChEBI" id="CHEBI:49883"/>
        <label>2</label>
        <note>ligand shared with heterodimeric partner</note>
    </ligand>
</feature>
<dbReference type="CDD" id="cd02037">
    <property type="entry name" value="Mrp_NBP35"/>
    <property type="match status" value="1"/>
</dbReference>
<dbReference type="EMBL" id="JAHDYR010000016">
    <property type="protein sequence ID" value="KAG9394269.1"/>
    <property type="molecule type" value="Genomic_DNA"/>
</dbReference>
<dbReference type="SUPFAM" id="SSF52540">
    <property type="entry name" value="P-loop containing nucleoside triphosphate hydrolases"/>
    <property type="match status" value="1"/>
</dbReference>
<proteinExistence type="inferred from homology"/>
<comment type="cofactor">
    <cofactor evidence="8">
        <name>[4Fe-4S] cluster</name>
        <dbReference type="ChEBI" id="CHEBI:49883"/>
    </cofactor>
    <text evidence="8">Binds 4 [4Fe-4S] clusters per heterotetramer. Contains two stable clusters in the N-termini of NUBP1 and two labile, bridging clusters between subunits of the NUBP1-NUBP2 heterotetramer.</text>
</comment>
<name>A0A8J6DZX7_9EUKA</name>
<evidence type="ECO:0000256" key="1">
    <source>
        <dbReference type="ARBA" id="ARBA00022485"/>
    </source>
</evidence>
<evidence type="ECO:0000256" key="2">
    <source>
        <dbReference type="ARBA" id="ARBA00022490"/>
    </source>
</evidence>
<dbReference type="Proteomes" id="UP000717585">
    <property type="component" value="Unassembled WGS sequence"/>
</dbReference>
<keyword evidence="10" id="KW-1185">Reference proteome</keyword>
<organism evidence="9 10">
    <name type="scientific">Carpediemonas membranifera</name>
    <dbReference type="NCBI Taxonomy" id="201153"/>
    <lineage>
        <taxon>Eukaryota</taxon>
        <taxon>Metamonada</taxon>
        <taxon>Carpediemonas-like organisms</taxon>
        <taxon>Carpediemonas</taxon>
    </lineage>
</organism>
<evidence type="ECO:0000313" key="10">
    <source>
        <dbReference type="Proteomes" id="UP000717585"/>
    </source>
</evidence>
<dbReference type="InterPro" id="IPR033756">
    <property type="entry name" value="YlxH/NBP35"/>
</dbReference>
<sequence>MSCDGKCAGCSNAGSCGSAPVVPPEEKKEICPGPSGEEAGKASACAGCPNASRCASGKVQGPDPDIAVIAERFQDIGKKILVLSGKGGVGKSSVSTQLAYTLSRDPDVQVGLLDIDICGPSVPTLTGTMDEEVERTAQGWQPVYVGPDRNLAVMSIGYLLPSKNDAVIWRGPKKNGLIKQFLRDVYWSQLDYLIVDTPPGTSDEHMSIVQYLPDIDGAIIVTTPQEVALADVRKEINFCHKVGLPVIGVVENMSGFVCPNCDKVHQIFKPTSGGAAKMCADMDVPFLGAIPLDGVLTEACDKGSSWAEVAGDKPTGGPKALIDIAENVMGHLDGDVSME</sequence>
<evidence type="ECO:0000256" key="8">
    <source>
        <dbReference type="HAMAP-Rule" id="MF_03038"/>
    </source>
</evidence>
<dbReference type="PANTHER" id="PTHR23264:SF19">
    <property type="entry name" value="CYTOSOLIC FE-S CLUSTER ASSEMBLY FACTOR NUBP2"/>
    <property type="match status" value="1"/>
</dbReference>
<dbReference type="InterPro" id="IPR019591">
    <property type="entry name" value="Mrp/NBP35_ATP-bd"/>
</dbReference>
<feature type="binding site" evidence="8">
    <location>
        <position position="48"/>
    </location>
    <ligand>
        <name>[4Fe-4S] cluster</name>
        <dbReference type="ChEBI" id="CHEBI:49883"/>
        <label>1</label>
    </ligand>
</feature>
<dbReference type="OrthoDB" id="1741334at2759"/>
<comment type="function">
    <text evidence="8">Component of the cytosolic iron-sulfur (Fe/S) protein assembly (CIA) machinery. Required for maturation of extramitochondrial Fe-S proteins. The NUBP1-NUBP2 heterotetramer forms a Fe-S scaffold complex, mediating the de novo assembly of an Fe-S cluster and its transfer to target apoproteins.</text>
</comment>
<feature type="binding site" evidence="8">
    <location>
        <position position="258"/>
    </location>
    <ligand>
        <name>[4Fe-4S] cluster</name>
        <dbReference type="ChEBI" id="CHEBI:49883"/>
        <label>2</label>
        <note>ligand shared with heterodimeric partner</note>
    </ligand>
</feature>
<keyword evidence="2 8" id="KW-0963">Cytoplasm</keyword>
<gene>
    <name evidence="9" type="ORF">J8273_4371</name>
</gene>
<evidence type="ECO:0000256" key="7">
    <source>
        <dbReference type="ARBA" id="ARBA00023014"/>
    </source>
</evidence>
<dbReference type="HAMAP" id="MF_03038">
    <property type="entry name" value="NUBP1"/>
    <property type="match status" value="1"/>
</dbReference>
<evidence type="ECO:0000313" key="9">
    <source>
        <dbReference type="EMBL" id="KAG9394269.1"/>
    </source>
</evidence>
<accession>A0A8J6DZX7</accession>
<comment type="caution">
    <text evidence="9">The sequence shown here is derived from an EMBL/GenBank/DDBJ whole genome shotgun (WGS) entry which is preliminary data.</text>
</comment>
<dbReference type="GO" id="GO:0140663">
    <property type="term" value="F:ATP-dependent FeS chaperone activity"/>
    <property type="evidence" value="ECO:0007669"/>
    <property type="project" value="InterPro"/>
</dbReference>
<dbReference type="PROSITE" id="PS01215">
    <property type="entry name" value="MRP"/>
    <property type="match status" value="1"/>
</dbReference>
<evidence type="ECO:0000256" key="4">
    <source>
        <dbReference type="ARBA" id="ARBA00022741"/>
    </source>
</evidence>
<keyword evidence="5 8" id="KW-0067">ATP-binding</keyword>
<feature type="binding site" evidence="8">
    <location>
        <position position="31"/>
    </location>
    <ligand>
        <name>[4Fe-4S] cluster</name>
        <dbReference type="ChEBI" id="CHEBI:49883"/>
        <label>1</label>
    </ligand>
</feature>
<keyword evidence="4 8" id="KW-0547">Nucleotide-binding</keyword>
<dbReference type="InterPro" id="IPR000808">
    <property type="entry name" value="Mrp-like_CS"/>
</dbReference>
<dbReference type="AlphaFoldDB" id="A0A8J6DZX7"/>
<protein>
    <recommendedName>
        <fullName evidence="8">Cytosolic Fe-S cluster assembly factor NUBP1 homolog</fullName>
    </recommendedName>
</protein>
<dbReference type="InterPro" id="IPR028601">
    <property type="entry name" value="NUBP1/Nbp35"/>
</dbReference>
<evidence type="ECO:0000256" key="6">
    <source>
        <dbReference type="ARBA" id="ARBA00023004"/>
    </source>
</evidence>
<keyword evidence="6 8" id="KW-0408">Iron</keyword>
<dbReference type="GO" id="GO:0046872">
    <property type="term" value="F:metal ion binding"/>
    <property type="evidence" value="ECO:0007669"/>
    <property type="project" value="UniProtKB-KW"/>
</dbReference>
<reference evidence="9" key="1">
    <citation type="submission" date="2021-05" db="EMBL/GenBank/DDBJ databases">
        <title>A free-living protist that lacks canonical eukaryotic 1 DNA replication and segregation systems.</title>
        <authorList>
            <person name="Salas-Leiva D.E."/>
            <person name="Tromer E.C."/>
            <person name="Curtis B.A."/>
            <person name="Jerlstrom-Hultqvist J."/>
            <person name="Kolisko M."/>
            <person name="Yi Z."/>
            <person name="Salas-Leiva J.S."/>
            <person name="Gallot-Lavallee L."/>
            <person name="Kops G.J.P.L."/>
            <person name="Archibald J.M."/>
            <person name="Simpson A.G.B."/>
            <person name="Roger A.J."/>
        </authorList>
    </citation>
    <scope>NUCLEOTIDE SEQUENCE</scope>
    <source>
        <strain evidence="9">BICM</strain>
    </source>
</reference>
<dbReference type="GO" id="GO:0005829">
    <property type="term" value="C:cytosol"/>
    <property type="evidence" value="ECO:0007669"/>
    <property type="project" value="TreeGrafter"/>
</dbReference>
<evidence type="ECO:0000256" key="3">
    <source>
        <dbReference type="ARBA" id="ARBA00022723"/>
    </source>
</evidence>
<evidence type="ECO:0000256" key="5">
    <source>
        <dbReference type="ARBA" id="ARBA00022840"/>
    </source>
</evidence>
<feature type="binding site" evidence="8">
    <location>
        <position position="45"/>
    </location>
    <ligand>
        <name>[4Fe-4S] cluster</name>
        <dbReference type="ChEBI" id="CHEBI:49883"/>
        <label>1</label>
    </ligand>
</feature>
<keyword evidence="7 8" id="KW-0411">Iron-sulfur</keyword>
<dbReference type="PANTHER" id="PTHR23264">
    <property type="entry name" value="NUCLEOTIDE-BINDING PROTEIN NBP35 YEAST -RELATED"/>
    <property type="match status" value="1"/>
</dbReference>
<keyword evidence="3 8" id="KW-0479">Metal-binding</keyword>
<keyword evidence="1 8" id="KW-0004">4Fe-4S</keyword>